<name>A0A139WI49_TRICA</name>
<dbReference type="SMART" id="SM00220">
    <property type="entry name" value="S_TKc"/>
    <property type="match status" value="1"/>
</dbReference>
<dbReference type="SUPFAM" id="SSF56112">
    <property type="entry name" value="Protein kinase-like (PK-like)"/>
    <property type="match status" value="1"/>
</dbReference>
<keyword evidence="6 12" id="KW-0547">Nucleotide-binding</keyword>
<feature type="region of interest" description="Disordered" evidence="13">
    <location>
        <begin position="106"/>
        <end position="172"/>
    </location>
</feature>
<dbReference type="GO" id="GO:0004674">
    <property type="term" value="F:protein serine/threonine kinase activity"/>
    <property type="evidence" value="ECO:0000318"/>
    <property type="project" value="GO_Central"/>
</dbReference>
<dbReference type="InterPro" id="IPR011009">
    <property type="entry name" value="Kinase-like_dom_sf"/>
</dbReference>
<evidence type="ECO:0000256" key="7">
    <source>
        <dbReference type="ARBA" id="ARBA00022777"/>
    </source>
</evidence>
<keyword evidence="16" id="KW-1185">Reference proteome</keyword>
<dbReference type="FunFam" id="1.10.510.10:FF:000112">
    <property type="entry name" value="Putative dual specificity tyrosine-phosphorylation-regulated kinase 2"/>
    <property type="match status" value="1"/>
</dbReference>
<keyword evidence="3" id="KW-0723">Serine/threonine-protein kinase</keyword>
<comment type="similarity">
    <text evidence="1">Belongs to the protein kinase superfamily. CMGC Ser/Thr protein kinase family. MNB/DYRK subfamily.</text>
</comment>
<dbReference type="PANTHER" id="PTHR24058:SF22">
    <property type="entry name" value="DUAL SPECIFICITY TYROSINE-PHOSPHORYLATION-REGULATED KINASE 4"/>
    <property type="match status" value="1"/>
</dbReference>
<feature type="compositionally biased region" description="Low complexity" evidence="13">
    <location>
        <begin position="592"/>
        <end position="604"/>
    </location>
</feature>
<evidence type="ECO:0000256" key="4">
    <source>
        <dbReference type="ARBA" id="ARBA00022553"/>
    </source>
</evidence>
<dbReference type="FunFam" id="3.30.200.20:FF:000127">
    <property type="entry name" value="Putative dual specificity tyrosine-phosphorylation-regulated kinase 2"/>
    <property type="match status" value="1"/>
</dbReference>
<dbReference type="PANTHER" id="PTHR24058">
    <property type="entry name" value="DUAL SPECIFICITY PROTEIN KINASE"/>
    <property type="match status" value="1"/>
</dbReference>
<sequence length="649" mass="72860">MKRSRSVMEETTMRDLRVLIVGNAGHSIAQAMALVCDLISIGSGAASWCVVSACHGLGNPSGPRPLMCAYHTYPSTRGSRTMGWTHADHSVFHTISPAAHHHKEVLPTKYGSKPPTTASGKHLNKSSSKNGHSTSKTTLISELPLLESSKSSSRLNLNQSKTNLTPSSPMVDSFPAINNNSRTVEIQGTTNNNRENNGFPMTPTEALKLYGNRLTEYEKNEIEKYSKIWYLGLNACKIHGEVGGSQNCGYDDESGSYIKVLHDHICYRYEILEVIGKGSFGQVIRALDHMTNKHVAIKIIRNKKRFQHPALVEVRILDHLRKKDKDGNHNVIHMSEHFTFRNHLCISFELLSLNLFELLKKNSYRGFSLNLIRRFASSILKCLRLLQKENIIHCDLKPENVLLKERGSTSIRVIDFGSSCYTNQRVYTYIQSRFYRSPEVILGLPYGTPIDMWSFGCILAELYTGYPLFPGENEVEQLACLMEVLGQPPDELIVNATRKRLFFDSRGNPRCITNSKGKKRKPGSKNLSTALHCDDPLFMDFISRCLEWNAKKRMTPDEALRHEWILSGTSGYQKSGNDLRHSHSEVNVGHESYSSSSTSGSSHSRIYHKNIAPKGDKVKAKILDTRLHDSISKLDSNLNDSGTFLPPIL</sequence>
<feature type="compositionally biased region" description="Low complexity" evidence="13">
    <location>
        <begin position="139"/>
        <end position="161"/>
    </location>
</feature>
<evidence type="ECO:0000256" key="10">
    <source>
        <dbReference type="ARBA" id="ARBA00049308"/>
    </source>
</evidence>
<dbReference type="EC" id="2.7.12.1" evidence="2"/>
<evidence type="ECO:0000256" key="5">
    <source>
        <dbReference type="ARBA" id="ARBA00022679"/>
    </source>
</evidence>
<dbReference type="PROSITE" id="PS00108">
    <property type="entry name" value="PROTEIN_KINASE_ST"/>
    <property type="match status" value="1"/>
</dbReference>
<dbReference type="Gene3D" id="3.30.10.30">
    <property type="entry name" value="DYRK"/>
    <property type="match status" value="1"/>
</dbReference>
<feature type="compositionally biased region" description="Polar residues" evidence="13">
    <location>
        <begin position="114"/>
        <end position="138"/>
    </location>
</feature>
<gene>
    <name evidence="15" type="primary">AUGUSTUS-3.0.2_14135</name>
    <name evidence="15" type="ORF">TcasGA2_TC014135</name>
</gene>
<dbReference type="PROSITE" id="PS50011">
    <property type="entry name" value="PROTEIN_KINASE_DOM"/>
    <property type="match status" value="1"/>
</dbReference>
<evidence type="ECO:0000256" key="11">
    <source>
        <dbReference type="ARBA" id="ARBA00051680"/>
    </source>
</evidence>
<dbReference type="InterPro" id="IPR050494">
    <property type="entry name" value="Ser_Thr_dual-spec_kinase"/>
</dbReference>
<reference evidence="15 16" key="2">
    <citation type="journal article" date="2010" name="Nucleic Acids Res.">
        <title>BeetleBase in 2010: revisions to provide comprehensive genomic information for Tribolium castaneum.</title>
        <authorList>
            <person name="Kim H.S."/>
            <person name="Murphy T."/>
            <person name="Xia J."/>
            <person name="Caragea D."/>
            <person name="Park Y."/>
            <person name="Beeman R.W."/>
            <person name="Lorenzen M.D."/>
            <person name="Butcher S."/>
            <person name="Manak J.R."/>
            <person name="Brown S.J."/>
        </authorList>
    </citation>
    <scope>GENOME REANNOTATION</scope>
    <source>
        <strain evidence="15 16">Georgia GA2</strain>
    </source>
</reference>
<comment type="catalytic activity">
    <reaction evidence="10">
        <text>L-threonyl-[protein] + ATP = O-phospho-L-threonyl-[protein] + ADP + H(+)</text>
        <dbReference type="Rhea" id="RHEA:46608"/>
        <dbReference type="Rhea" id="RHEA-COMP:11060"/>
        <dbReference type="Rhea" id="RHEA-COMP:11605"/>
        <dbReference type="ChEBI" id="CHEBI:15378"/>
        <dbReference type="ChEBI" id="CHEBI:30013"/>
        <dbReference type="ChEBI" id="CHEBI:30616"/>
        <dbReference type="ChEBI" id="CHEBI:61977"/>
        <dbReference type="ChEBI" id="CHEBI:456216"/>
        <dbReference type="EC" id="2.7.12.1"/>
    </reaction>
</comment>
<keyword evidence="8 12" id="KW-0067">ATP-binding</keyword>
<dbReference type="GO" id="GO:0004712">
    <property type="term" value="F:protein serine/threonine/tyrosine kinase activity"/>
    <property type="evidence" value="ECO:0007669"/>
    <property type="project" value="UniProtKB-EC"/>
</dbReference>
<keyword evidence="5" id="KW-0808">Transferase</keyword>
<evidence type="ECO:0000313" key="15">
    <source>
        <dbReference type="EMBL" id="KYB27653.1"/>
    </source>
</evidence>
<feature type="binding site" evidence="12">
    <location>
        <position position="298"/>
    </location>
    <ligand>
        <name>ATP</name>
        <dbReference type="ChEBI" id="CHEBI:30616"/>
    </ligand>
</feature>
<dbReference type="PROSITE" id="PS00107">
    <property type="entry name" value="PROTEIN_KINASE_ATP"/>
    <property type="match status" value="1"/>
</dbReference>
<dbReference type="STRING" id="7070.A0A139WI49"/>
<dbReference type="GO" id="GO:0005737">
    <property type="term" value="C:cytoplasm"/>
    <property type="evidence" value="ECO:0000318"/>
    <property type="project" value="GO_Central"/>
</dbReference>
<evidence type="ECO:0000256" key="2">
    <source>
        <dbReference type="ARBA" id="ARBA00013203"/>
    </source>
</evidence>
<comment type="catalytic activity">
    <reaction evidence="9">
        <text>L-seryl-[protein] + ATP = O-phospho-L-seryl-[protein] + ADP + H(+)</text>
        <dbReference type="Rhea" id="RHEA:17989"/>
        <dbReference type="Rhea" id="RHEA-COMP:9863"/>
        <dbReference type="Rhea" id="RHEA-COMP:11604"/>
        <dbReference type="ChEBI" id="CHEBI:15378"/>
        <dbReference type="ChEBI" id="CHEBI:29999"/>
        <dbReference type="ChEBI" id="CHEBI:30616"/>
        <dbReference type="ChEBI" id="CHEBI:83421"/>
        <dbReference type="ChEBI" id="CHEBI:456216"/>
        <dbReference type="EC" id="2.7.12.1"/>
    </reaction>
</comment>
<reference evidence="15 16" key="1">
    <citation type="journal article" date="2008" name="Nature">
        <title>The genome of the model beetle and pest Tribolium castaneum.</title>
        <authorList>
            <consortium name="Tribolium Genome Sequencing Consortium"/>
            <person name="Richards S."/>
            <person name="Gibbs R.A."/>
            <person name="Weinstock G.M."/>
            <person name="Brown S.J."/>
            <person name="Denell R."/>
            <person name="Beeman R.W."/>
            <person name="Gibbs R."/>
            <person name="Beeman R.W."/>
            <person name="Brown S.J."/>
            <person name="Bucher G."/>
            <person name="Friedrich M."/>
            <person name="Grimmelikhuijzen C.J."/>
            <person name="Klingler M."/>
            <person name="Lorenzen M."/>
            <person name="Richards S."/>
            <person name="Roth S."/>
            <person name="Schroder R."/>
            <person name="Tautz D."/>
            <person name="Zdobnov E.M."/>
            <person name="Muzny D."/>
            <person name="Gibbs R.A."/>
            <person name="Weinstock G.M."/>
            <person name="Attaway T."/>
            <person name="Bell S."/>
            <person name="Buhay C.J."/>
            <person name="Chandrabose M.N."/>
            <person name="Chavez D."/>
            <person name="Clerk-Blankenburg K.P."/>
            <person name="Cree A."/>
            <person name="Dao M."/>
            <person name="Davis C."/>
            <person name="Chacko J."/>
            <person name="Dinh H."/>
            <person name="Dugan-Rocha S."/>
            <person name="Fowler G."/>
            <person name="Garner T.T."/>
            <person name="Garnes J."/>
            <person name="Gnirke A."/>
            <person name="Hawes A."/>
            <person name="Hernandez J."/>
            <person name="Hines S."/>
            <person name="Holder M."/>
            <person name="Hume J."/>
            <person name="Jhangiani S.N."/>
            <person name="Joshi V."/>
            <person name="Khan Z.M."/>
            <person name="Jackson L."/>
            <person name="Kovar C."/>
            <person name="Kowis A."/>
            <person name="Lee S."/>
            <person name="Lewis L.R."/>
            <person name="Margolis J."/>
            <person name="Morgan M."/>
            <person name="Nazareth L.V."/>
            <person name="Nguyen N."/>
            <person name="Okwuonu G."/>
            <person name="Parker D."/>
            <person name="Richards S."/>
            <person name="Ruiz S.J."/>
            <person name="Santibanez J."/>
            <person name="Savard J."/>
            <person name="Scherer S.E."/>
            <person name="Schneider B."/>
            <person name="Sodergren E."/>
            <person name="Tautz D."/>
            <person name="Vattahil S."/>
            <person name="Villasana D."/>
            <person name="White C.S."/>
            <person name="Wright R."/>
            <person name="Park Y."/>
            <person name="Beeman R.W."/>
            <person name="Lord J."/>
            <person name="Oppert B."/>
            <person name="Lorenzen M."/>
            <person name="Brown S."/>
            <person name="Wang L."/>
            <person name="Savard J."/>
            <person name="Tautz D."/>
            <person name="Richards S."/>
            <person name="Weinstock G."/>
            <person name="Gibbs R.A."/>
            <person name="Liu Y."/>
            <person name="Worley K."/>
            <person name="Weinstock G."/>
            <person name="Elsik C.G."/>
            <person name="Reese J.T."/>
            <person name="Elhaik E."/>
            <person name="Landan G."/>
            <person name="Graur D."/>
            <person name="Arensburger P."/>
            <person name="Atkinson P."/>
            <person name="Beeman R.W."/>
            <person name="Beidler J."/>
            <person name="Brown S.J."/>
            <person name="Demuth J.P."/>
            <person name="Drury D.W."/>
            <person name="Du Y.Z."/>
            <person name="Fujiwara H."/>
            <person name="Lorenzen M."/>
            <person name="Maselli V."/>
            <person name="Osanai M."/>
            <person name="Park Y."/>
            <person name="Robertson H.M."/>
            <person name="Tu Z."/>
            <person name="Wang J.J."/>
            <person name="Wang S."/>
            <person name="Richards S."/>
            <person name="Song H."/>
            <person name="Zhang L."/>
            <person name="Sodergren E."/>
            <person name="Werner D."/>
            <person name="Stanke M."/>
            <person name="Morgenstern B."/>
            <person name="Solovyev V."/>
            <person name="Kosarev P."/>
            <person name="Brown G."/>
            <person name="Chen H.C."/>
            <person name="Ermolaeva O."/>
            <person name="Hlavina W."/>
            <person name="Kapustin Y."/>
            <person name="Kiryutin B."/>
            <person name="Kitts P."/>
            <person name="Maglott D."/>
            <person name="Pruitt K."/>
            <person name="Sapojnikov V."/>
            <person name="Souvorov A."/>
            <person name="Mackey A.J."/>
            <person name="Waterhouse R.M."/>
            <person name="Wyder S."/>
            <person name="Zdobnov E.M."/>
            <person name="Zdobnov E.M."/>
            <person name="Wyder S."/>
            <person name="Kriventseva E.V."/>
            <person name="Kadowaki T."/>
            <person name="Bork P."/>
            <person name="Aranda M."/>
            <person name="Bao R."/>
            <person name="Beermann A."/>
            <person name="Berns N."/>
            <person name="Bolognesi R."/>
            <person name="Bonneton F."/>
            <person name="Bopp D."/>
            <person name="Brown S.J."/>
            <person name="Bucher G."/>
            <person name="Butts T."/>
            <person name="Chaumot A."/>
            <person name="Denell R.E."/>
            <person name="Ferrier D.E."/>
            <person name="Friedrich M."/>
            <person name="Gordon C.M."/>
            <person name="Jindra M."/>
            <person name="Klingler M."/>
            <person name="Lan Q."/>
            <person name="Lattorff H.M."/>
            <person name="Laudet V."/>
            <person name="von Levetsow C."/>
            <person name="Liu Z."/>
            <person name="Lutz R."/>
            <person name="Lynch J.A."/>
            <person name="da Fonseca R.N."/>
            <person name="Posnien N."/>
            <person name="Reuter R."/>
            <person name="Roth S."/>
            <person name="Savard J."/>
            <person name="Schinko J.B."/>
            <person name="Schmitt C."/>
            <person name="Schoppmeier M."/>
            <person name="Schroder R."/>
            <person name="Shippy T.D."/>
            <person name="Simonnet F."/>
            <person name="Marques-Souza H."/>
            <person name="Tautz D."/>
            <person name="Tomoyasu Y."/>
            <person name="Trauner J."/>
            <person name="Van der Zee M."/>
            <person name="Vervoort M."/>
            <person name="Wittkopp N."/>
            <person name="Wimmer E.A."/>
            <person name="Yang X."/>
            <person name="Jones A.K."/>
            <person name="Sattelle D.B."/>
            <person name="Ebert P.R."/>
            <person name="Nelson D."/>
            <person name="Scott J.G."/>
            <person name="Beeman R.W."/>
            <person name="Muthukrishnan S."/>
            <person name="Kramer K.J."/>
            <person name="Arakane Y."/>
            <person name="Beeman R.W."/>
            <person name="Zhu Q."/>
            <person name="Hogenkamp D."/>
            <person name="Dixit R."/>
            <person name="Oppert B."/>
            <person name="Jiang H."/>
            <person name="Zou Z."/>
            <person name="Marshall J."/>
            <person name="Elpidina E."/>
            <person name="Vinokurov K."/>
            <person name="Oppert C."/>
            <person name="Zou Z."/>
            <person name="Evans J."/>
            <person name="Lu Z."/>
            <person name="Zhao P."/>
            <person name="Sumathipala N."/>
            <person name="Altincicek B."/>
            <person name="Vilcinskas A."/>
            <person name="Williams M."/>
            <person name="Hultmark D."/>
            <person name="Hetru C."/>
            <person name="Jiang H."/>
            <person name="Grimmelikhuijzen C.J."/>
            <person name="Hauser F."/>
            <person name="Cazzamali G."/>
            <person name="Williamson M."/>
            <person name="Park Y."/>
            <person name="Li B."/>
            <person name="Tanaka Y."/>
            <person name="Predel R."/>
            <person name="Neupert S."/>
            <person name="Schachtner J."/>
            <person name="Verleyen P."/>
            <person name="Raible F."/>
            <person name="Bork P."/>
            <person name="Friedrich M."/>
            <person name="Walden K.K."/>
            <person name="Robertson H.M."/>
            <person name="Angeli S."/>
            <person name="Foret S."/>
            <person name="Bucher G."/>
            <person name="Schuetz S."/>
            <person name="Maleszka R."/>
            <person name="Wimmer E.A."/>
            <person name="Beeman R.W."/>
            <person name="Lorenzen M."/>
            <person name="Tomoyasu Y."/>
            <person name="Miller S.C."/>
            <person name="Grossmann D."/>
            <person name="Bucher G."/>
        </authorList>
    </citation>
    <scope>NUCLEOTIDE SEQUENCE [LARGE SCALE GENOMIC DNA]</scope>
    <source>
        <strain evidence="15 16">Georgia GA2</strain>
    </source>
</reference>
<protein>
    <recommendedName>
        <fullName evidence="2">dual-specificity kinase</fullName>
        <ecNumber evidence="2">2.7.12.1</ecNumber>
    </recommendedName>
</protein>
<dbReference type="InterPro" id="IPR017441">
    <property type="entry name" value="Protein_kinase_ATP_BS"/>
</dbReference>
<dbReference type="InterPro" id="IPR000719">
    <property type="entry name" value="Prot_kinase_dom"/>
</dbReference>
<evidence type="ECO:0000256" key="12">
    <source>
        <dbReference type="PROSITE-ProRule" id="PRU10141"/>
    </source>
</evidence>
<evidence type="ECO:0000313" key="16">
    <source>
        <dbReference type="Proteomes" id="UP000007266"/>
    </source>
</evidence>
<evidence type="ECO:0000259" key="14">
    <source>
        <dbReference type="PROSITE" id="PS50011"/>
    </source>
</evidence>
<dbReference type="AlphaFoldDB" id="A0A139WI49"/>
<evidence type="ECO:0000256" key="13">
    <source>
        <dbReference type="SAM" id="MobiDB-lite"/>
    </source>
</evidence>
<dbReference type="InterPro" id="IPR008271">
    <property type="entry name" value="Ser/Thr_kinase_AS"/>
</dbReference>
<evidence type="ECO:0000256" key="6">
    <source>
        <dbReference type="ARBA" id="ARBA00022741"/>
    </source>
</evidence>
<feature type="region of interest" description="Disordered" evidence="13">
    <location>
        <begin position="575"/>
        <end position="610"/>
    </location>
</feature>
<dbReference type="EMBL" id="KQ971342">
    <property type="protein sequence ID" value="KYB27653.1"/>
    <property type="molecule type" value="Genomic_DNA"/>
</dbReference>
<organism evidence="15 16">
    <name type="scientific">Tribolium castaneum</name>
    <name type="common">Red flour beetle</name>
    <dbReference type="NCBI Taxonomy" id="7070"/>
    <lineage>
        <taxon>Eukaryota</taxon>
        <taxon>Metazoa</taxon>
        <taxon>Ecdysozoa</taxon>
        <taxon>Arthropoda</taxon>
        <taxon>Hexapoda</taxon>
        <taxon>Insecta</taxon>
        <taxon>Pterygota</taxon>
        <taxon>Neoptera</taxon>
        <taxon>Endopterygota</taxon>
        <taxon>Coleoptera</taxon>
        <taxon>Polyphaga</taxon>
        <taxon>Cucujiformia</taxon>
        <taxon>Tenebrionidae</taxon>
        <taxon>Tenebrionidae incertae sedis</taxon>
        <taxon>Tribolium</taxon>
    </lineage>
</organism>
<dbReference type="FunCoup" id="A0A139WI49">
    <property type="interactions" value="371"/>
</dbReference>
<dbReference type="Gene3D" id="3.30.200.20">
    <property type="entry name" value="Phosphorylase Kinase, domain 1"/>
    <property type="match status" value="1"/>
</dbReference>
<keyword evidence="4" id="KW-0597">Phosphoprotein</keyword>
<feature type="compositionally biased region" description="Polar residues" evidence="13">
    <location>
        <begin position="162"/>
        <end position="172"/>
    </location>
</feature>
<dbReference type="Pfam" id="PF00069">
    <property type="entry name" value="Pkinase"/>
    <property type="match status" value="1"/>
</dbReference>
<accession>A0A139WI49</accession>
<dbReference type="GO" id="GO:0005524">
    <property type="term" value="F:ATP binding"/>
    <property type="evidence" value="ECO:0007669"/>
    <property type="project" value="UniProtKB-UniRule"/>
</dbReference>
<comment type="catalytic activity">
    <reaction evidence="11">
        <text>L-tyrosyl-[protein] + ATP = O-phospho-L-tyrosyl-[protein] + ADP + H(+)</text>
        <dbReference type="Rhea" id="RHEA:10596"/>
        <dbReference type="Rhea" id="RHEA-COMP:10136"/>
        <dbReference type="Rhea" id="RHEA-COMP:20101"/>
        <dbReference type="ChEBI" id="CHEBI:15378"/>
        <dbReference type="ChEBI" id="CHEBI:30616"/>
        <dbReference type="ChEBI" id="CHEBI:46858"/>
        <dbReference type="ChEBI" id="CHEBI:61978"/>
        <dbReference type="ChEBI" id="CHEBI:456216"/>
        <dbReference type="EC" id="2.7.12.1"/>
    </reaction>
</comment>
<dbReference type="Gene3D" id="1.10.510.10">
    <property type="entry name" value="Transferase(Phosphotransferase) domain 1"/>
    <property type="match status" value="1"/>
</dbReference>
<evidence type="ECO:0000256" key="3">
    <source>
        <dbReference type="ARBA" id="ARBA00022527"/>
    </source>
</evidence>
<dbReference type="InterPro" id="IPR042521">
    <property type="entry name" value="DYRK"/>
</dbReference>
<dbReference type="GO" id="GO:0005856">
    <property type="term" value="C:cytoskeleton"/>
    <property type="evidence" value="ECO:0000318"/>
    <property type="project" value="GO_Central"/>
</dbReference>
<proteinExistence type="inferred from homology"/>
<dbReference type="Proteomes" id="UP000007266">
    <property type="component" value="Linkage group 5"/>
</dbReference>
<evidence type="ECO:0000256" key="9">
    <source>
        <dbReference type="ARBA" id="ARBA00049003"/>
    </source>
</evidence>
<dbReference type="InParanoid" id="A0A139WI49"/>
<evidence type="ECO:0000256" key="8">
    <source>
        <dbReference type="ARBA" id="ARBA00022840"/>
    </source>
</evidence>
<dbReference type="GO" id="GO:0005634">
    <property type="term" value="C:nucleus"/>
    <property type="evidence" value="ECO:0000318"/>
    <property type="project" value="GO_Central"/>
</dbReference>
<evidence type="ECO:0000256" key="1">
    <source>
        <dbReference type="ARBA" id="ARBA00008867"/>
    </source>
</evidence>
<feature type="domain" description="Protein kinase" evidence="14">
    <location>
        <begin position="269"/>
        <end position="565"/>
    </location>
</feature>
<keyword evidence="7 15" id="KW-0418">Kinase</keyword>